<sequence length="435" mass="47461">MATKIVEQCQVAPSSGAPTEQLLKLLHMDMVFLSSHSAQKGKIFIDNNSGLPVSHYIAGRDSLSLTIAVSYADFVNLTGHHPREAAQFHGFAPDLNDTFTPTSKPSVFAIQLTLFPNEGVCIGITVNHAIGDGTTMAHFMMTWASINKSNGDDSHLGKESLPFYDRDLVRDGNRHAMECWRYITTRPPLSISFSSTVSLHKHTFQAASFVLSEPEIQKLKNLVVAANSKKRETIRVSSFVVACAHLWTCLAKSAAAAGEEVSDDEPDYICVPVNCRGRLNPPLPGNYFGNCVALVTTESTYGKLRGKEGFIAAAELISAAIEMTVGNGRGTIDGSPKFYLDFIERLGEMLGKRMLVVGGSSGLDYCGTDFGWERAIKCEILQGDNNFGFVYLIDSSKYRGGIEIIVSMPKLKMDAFAASFNQGLAEATEKLWCKM</sequence>
<name>A0A830DFI2_9LAMI</name>
<dbReference type="AlphaFoldDB" id="A0A830DFI2"/>
<keyword evidence="4" id="KW-1185">Reference proteome</keyword>
<protein>
    <submittedName>
        <fullName evidence="3">Anthocyanidin 3-o-glucoside 6''-o-acyltransferase</fullName>
    </submittedName>
</protein>
<dbReference type="Pfam" id="PF02458">
    <property type="entry name" value="Transferase"/>
    <property type="match status" value="1"/>
</dbReference>
<dbReference type="PANTHER" id="PTHR31625">
    <property type="match status" value="1"/>
</dbReference>
<dbReference type="Gene3D" id="3.30.559.10">
    <property type="entry name" value="Chloramphenicol acetyltransferase-like domain"/>
    <property type="match status" value="2"/>
</dbReference>
<evidence type="ECO:0000256" key="1">
    <source>
        <dbReference type="ARBA" id="ARBA00022679"/>
    </source>
</evidence>
<keyword evidence="2 3" id="KW-0012">Acyltransferase</keyword>
<reference evidence="3" key="1">
    <citation type="submission" date="2020-07" db="EMBL/GenBank/DDBJ databases">
        <title>Ethylene signaling mediates host invasion by parasitic plants.</title>
        <authorList>
            <person name="Yoshida S."/>
        </authorList>
    </citation>
    <scope>NUCLEOTIDE SEQUENCE</scope>
    <source>
        <strain evidence="3">Okayama</strain>
    </source>
</reference>
<gene>
    <name evidence="3" type="ORF">PHJA_002861600</name>
</gene>
<evidence type="ECO:0000256" key="2">
    <source>
        <dbReference type="ARBA" id="ARBA00023315"/>
    </source>
</evidence>
<dbReference type="EMBL" id="BMAC01001416">
    <property type="protein sequence ID" value="GFQ07175.1"/>
    <property type="molecule type" value="Genomic_DNA"/>
</dbReference>
<evidence type="ECO:0000313" key="3">
    <source>
        <dbReference type="EMBL" id="GFQ07175.1"/>
    </source>
</evidence>
<comment type="caution">
    <text evidence="3">The sequence shown here is derived from an EMBL/GenBank/DDBJ whole genome shotgun (WGS) entry which is preliminary data.</text>
</comment>
<proteinExistence type="predicted"/>
<dbReference type="InterPro" id="IPR051504">
    <property type="entry name" value="Plant_metabolite_acyltrans"/>
</dbReference>
<dbReference type="OrthoDB" id="1862401at2759"/>
<accession>A0A830DFI2</accession>
<keyword evidence="1 3" id="KW-0808">Transferase</keyword>
<dbReference type="GO" id="GO:0016747">
    <property type="term" value="F:acyltransferase activity, transferring groups other than amino-acyl groups"/>
    <property type="evidence" value="ECO:0007669"/>
    <property type="project" value="UniProtKB-ARBA"/>
</dbReference>
<organism evidence="3 4">
    <name type="scientific">Phtheirospermum japonicum</name>
    <dbReference type="NCBI Taxonomy" id="374723"/>
    <lineage>
        <taxon>Eukaryota</taxon>
        <taxon>Viridiplantae</taxon>
        <taxon>Streptophyta</taxon>
        <taxon>Embryophyta</taxon>
        <taxon>Tracheophyta</taxon>
        <taxon>Spermatophyta</taxon>
        <taxon>Magnoliopsida</taxon>
        <taxon>eudicotyledons</taxon>
        <taxon>Gunneridae</taxon>
        <taxon>Pentapetalae</taxon>
        <taxon>asterids</taxon>
        <taxon>lamiids</taxon>
        <taxon>Lamiales</taxon>
        <taxon>Orobanchaceae</taxon>
        <taxon>Orobanchaceae incertae sedis</taxon>
        <taxon>Phtheirospermum</taxon>
    </lineage>
</organism>
<evidence type="ECO:0000313" key="4">
    <source>
        <dbReference type="Proteomes" id="UP000653305"/>
    </source>
</evidence>
<dbReference type="Proteomes" id="UP000653305">
    <property type="component" value="Unassembled WGS sequence"/>
</dbReference>
<dbReference type="InterPro" id="IPR023213">
    <property type="entry name" value="CAT-like_dom_sf"/>
</dbReference>